<organism evidence="12 13">
    <name type="scientific">Hondaea fermentalgiana</name>
    <dbReference type="NCBI Taxonomy" id="2315210"/>
    <lineage>
        <taxon>Eukaryota</taxon>
        <taxon>Sar</taxon>
        <taxon>Stramenopiles</taxon>
        <taxon>Bigyra</taxon>
        <taxon>Labyrinthulomycetes</taxon>
        <taxon>Thraustochytrida</taxon>
        <taxon>Thraustochytriidae</taxon>
        <taxon>Hondaea</taxon>
    </lineage>
</organism>
<evidence type="ECO:0000256" key="7">
    <source>
        <dbReference type="ARBA" id="ARBA00023136"/>
    </source>
</evidence>
<proteinExistence type="predicted"/>
<keyword evidence="3 9" id="KW-0812">Transmembrane</keyword>
<dbReference type="GO" id="GO:0016020">
    <property type="term" value="C:membrane"/>
    <property type="evidence" value="ECO:0007669"/>
    <property type="project" value="UniProtKB-SubCell"/>
</dbReference>
<dbReference type="InterPro" id="IPR043926">
    <property type="entry name" value="ABCG_dom"/>
</dbReference>
<feature type="transmembrane region" description="Helical" evidence="9">
    <location>
        <begin position="1405"/>
        <end position="1425"/>
    </location>
</feature>
<feature type="transmembrane region" description="Helical" evidence="9">
    <location>
        <begin position="1215"/>
        <end position="1237"/>
    </location>
</feature>
<feature type="compositionally biased region" description="Low complexity" evidence="8">
    <location>
        <begin position="75"/>
        <end position="94"/>
    </location>
</feature>
<dbReference type="CDD" id="cd03213">
    <property type="entry name" value="ABCG_EPDR"/>
    <property type="match status" value="1"/>
</dbReference>
<dbReference type="SMART" id="SM00233">
    <property type="entry name" value="PH"/>
    <property type="match status" value="1"/>
</dbReference>
<evidence type="ECO:0000313" key="13">
    <source>
        <dbReference type="Proteomes" id="UP000241890"/>
    </source>
</evidence>
<evidence type="ECO:0000259" key="11">
    <source>
        <dbReference type="PROSITE" id="PS50893"/>
    </source>
</evidence>
<feature type="transmembrane region" description="Helical" evidence="9">
    <location>
        <begin position="1293"/>
        <end position="1316"/>
    </location>
</feature>
<feature type="transmembrane region" description="Helical" evidence="9">
    <location>
        <begin position="1258"/>
        <end position="1287"/>
    </location>
</feature>
<name>A0A2R5GHB0_9STRA</name>
<evidence type="ECO:0000256" key="1">
    <source>
        <dbReference type="ARBA" id="ARBA00004141"/>
    </source>
</evidence>
<dbReference type="PROSITE" id="PS50003">
    <property type="entry name" value="PH_DOMAIN"/>
    <property type="match status" value="1"/>
</dbReference>
<dbReference type="GO" id="GO:0140359">
    <property type="term" value="F:ABC-type transporter activity"/>
    <property type="evidence" value="ECO:0007669"/>
    <property type="project" value="InterPro"/>
</dbReference>
<feature type="region of interest" description="Disordered" evidence="8">
    <location>
        <begin position="68"/>
        <end position="94"/>
    </location>
</feature>
<dbReference type="InParanoid" id="A0A2R5GHB0"/>
<keyword evidence="5" id="KW-0067">ATP-binding</keyword>
<evidence type="ECO:0000256" key="4">
    <source>
        <dbReference type="ARBA" id="ARBA00022741"/>
    </source>
</evidence>
<dbReference type="PANTHER" id="PTHR48041">
    <property type="entry name" value="ABC TRANSPORTER G FAMILY MEMBER 28"/>
    <property type="match status" value="1"/>
</dbReference>
<dbReference type="InterPro" id="IPR001609">
    <property type="entry name" value="Myosin_head_motor_dom-like"/>
</dbReference>
<dbReference type="InterPro" id="IPR003593">
    <property type="entry name" value="AAA+_ATPase"/>
</dbReference>
<evidence type="ECO:0000256" key="6">
    <source>
        <dbReference type="ARBA" id="ARBA00022989"/>
    </source>
</evidence>
<accession>A0A2R5GHB0</accession>
<dbReference type="Pfam" id="PF00005">
    <property type="entry name" value="ABC_tran"/>
    <property type="match status" value="1"/>
</dbReference>
<dbReference type="PROSITE" id="PS50893">
    <property type="entry name" value="ABC_TRANSPORTER_2"/>
    <property type="match status" value="1"/>
</dbReference>
<dbReference type="GO" id="GO:0003774">
    <property type="term" value="F:cytoskeletal motor activity"/>
    <property type="evidence" value="ECO:0007669"/>
    <property type="project" value="InterPro"/>
</dbReference>
<evidence type="ECO:0000256" key="9">
    <source>
        <dbReference type="SAM" id="Phobius"/>
    </source>
</evidence>
<dbReference type="SMART" id="SM00242">
    <property type="entry name" value="MYSc"/>
    <property type="match status" value="1"/>
</dbReference>
<reference evidence="12 13" key="1">
    <citation type="submission" date="2017-12" db="EMBL/GenBank/DDBJ databases">
        <title>Sequencing, de novo assembly and annotation of complete genome of a new Thraustochytrid species, strain FCC1311.</title>
        <authorList>
            <person name="Sedici K."/>
            <person name="Godart F."/>
            <person name="Aiese Cigliano R."/>
            <person name="Sanseverino W."/>
            <person name="Barakat M."/>
            <person name="Ortet P."/>
            <person name="Marechal E."/>
            <person name="Cagnac O."/>
            <person name="Amato A."/>
        </authorList>
    </citation>
    <scope>NUCLEOTIDE SEQUENCE [LARGE SCALE GENOMIC DNA]</scope>
</reference>
<dbReference type="Pfam" id="PF00169">
    <property type="entry name" value="PH"/>
    <property type="match status" value="1"/>
</dbReference>
<gene>
    <name evidence="12" type="ORF">FCC1311_059502</name>
</gene>
<dbReference type="InterPro" id="IPR017871">
    <property type="entry name" value="ABC_transporter-like_CS"/>
</dbReference>
<evidence type="ECO:0000256" key="5">
    <source>
        <dbReference type="ARBA" id="ARBA00022840"/>
    </source>
</evidence>
<dbReference type="InterPro" id="IPR003439">
    <property type="entry name" value="ABC_transporter-like_ATP-bd"/>
</dbReference>
<dbReference type="InterPro" id="IPR001849">
    <property type="entry name" value="PH_domain"/>
</dbReference>
<dbReference type="Gene3D" id="2.30.29.30">
    <property type="entry name" value="Pleckstrin-homology domain (PH domain)/Phosphotyrosine-binding domain (PTB)"/>
    <property type="match status" value="1"/>
</dbReference>
<feature type="region of interest" description="Disordered" evidence="8">
    <location>
        <begin position="1445"/>
        <end position="1466"/>
    </location>
</feature>
<keyword evidence="6 9" id="KW-1133">Transmembrane helix</keyword>
<dbReference type="SUPFAM" id="SSF50729">
    <property type="entry name" value="PH domain-like"/>
    <property type="match status" value="1"/>
</dbReference>
<dbReference type="GO" id="GO:0016887">
    <property type="term" value="F:ATP hydrolysis activity"/>
    <property type="evidence" value="ECO:0007669"/>
    <property type="project" value="InterPro"/>
</dbReference>
<evidence type="ECO:0000256" key="3">
    <source>
        <dbReference type="ARBA" id="ARBA00022692"/>
    </source>
</evidence>
<dbReference type="InterPro" id="IPR050352">
    <property type="entry name" value="ABCG_transporters"/>
</dbReference>
<sequence>MAQGPPGPRRRRSDAGAHAQTALPDDVCAWEDLDGARLLRGLGARLEMGLEQTRWGDRTLLWLHEEPGAEEHESASSPSSMASVSSSAASTMSTRNTKHVTSAWTQAAIQEAHASNPYHFVLLGQDQTRTAQRRNALMDQVFQRCMQSGEETSRRVRRLRRNLALVDTLLDSLCLPDSAPPLAQRVRFHVADGVLVHAVIDVPLLDLSRMWEFDIFLQLAGTERISHQYPRCVASSARRVALESHDPMAVEQRFAATMDILQGFGISSDEVTSLLRILRAVLEIGHAQVPDAGDDARLETASKLLGMPARIDFFAMRGESVSGASDGSGSRSNAGQHAVRARDALAETIFDATFQWIFARVNRALVKDLGAQKNVDHVSNISIVQFPPLVTSEGPIRLEGELLRNAACESLHLVAAKVIREAEASSQSRLRDATDEDLARAEDVVGVMDSFVNELASTRGFSAMHHERKTASVNHFTGAISYDLKALRSAEADDNIEDIMLETTNLFVRKMIDASVRSHRGSAVKRHYMGLENLMPPLRKGKLHIVRCIDANRLEAVLREEGLSQVATLRRKACYPLRKTWATVLRMLPKETRARLGRRVDRAQLRLELADRLENLTQDPFHVRQLIYTTGPYPRLFYVDPFTGEFKGDIAWEEGVTRAVATSNTDFVVYSIPDPFKGKAEWHFSVLPSTNDAFAHDWVRALQRAFSVRQLFALPRGVYEYTPLQQMLCKGQLLKRSSLARASWKERHFVLRTGSLEWFRRRGDVDSRGYIVIDHHTGVYASKERFSFEITSPALSKPLRLRARSKETLFYWVNGITEAIHAAHDSLALNTAPSSPAKHPSHENRKKNTMAQQLEFVDLNYYVKPKNASEQLHVLKGVSGVITAGRLCAIMGSSGAGKSTLLDILAMRKTVGRATGQILLDREPLPSRQVWKHMAGYVMQHDCLLSTATVFETLMFSKQLRTKYKTVSYEDQKRHVEQILDEVGLSHRRNARIGDEDQRSLSGGEMRRVSIAQELVAECSILFLDEPTSGLDSGSARAVMELLRALAARDRIVAATIHQPSSQICALFDDLLMLGQGEMCYAGPWSEAVEHFDRIGYPCPQYTNPTDFILDLTRDQEAFPTLTARAYDSSAVAMTHSQILTARAEADTDETVVLHMTPWIFQFKLLCIRNFQQWIRNPLILISELSQYIIFGLLIGALYYDISDEASAGLFDRTAAIFFVLTTICFIPSFTVVTLAREERPLQRREFASGMYDVSANFVAKMIVMIPFEVFLSLLFSICCYFLIGLSVSGEQFFIFLAIVVIFQLISETLGSICAIATPNPTIGVLMLSMVLLIALSFGGFVVSAPRSYYVWFEKINFFVYAYTALALNECENLTVYADGHPVNALDLLRADDRIRNDFSLGENIGILVAFLVFFRLFALALVYLSSSKSSFAFEAREKGTGFKVPGNPADAPISAKGPDTRINVE</sequence>
<evidence type="ECO:0000313" key="12">
    <source>
        <dbReference type="EMBL" id="GBG29729.1"/>
    </source>
</evidence>
<keyword evidence="13" id="KW-1185">Reference proteome</keyword>
<dbReference type="Gene3D" id="3.40.50.300">
    <property type="entry name" value="P-loop containing nucleotide triphosphate hydrolases"/>
    <property type="match status" value="1"/>
</dbReference>
<evidence type="ECO:0000256" key="2">
    <source>
        <dbReference type="ARBA" id="ARBA00022448"/>
    </source>
</evidence>
<dbReference type="Pfam" id="PF01061">
    <property type="entry name" value="ABC2_membrane"/>
    <property type="match status" value="1"/>
</dbReference>
<keyword evidence="7 9" id="KW-0472">Membrane</keyword>
<dbReference type="Proteomes" id="UP000241890">
    <property type="component" value="Unassembled WGS sequence"/>
</dbReference>
<feature type="transmembrane region" description="Helical" evidence="9">
    <location>
        <begin position="1323"/>
        <end position="1343"/>
    </location>
</feature>
<feature type="domain" description="PH" evidence="10">
    <location>
        <begin position="726"/>
        <end position="821"/>
    </location>
</feature>
<dbReference type="GO" id="GO:0005524">
    <property type="term" value="F:ATP binding"/>
    <property type="evidence" value="ECO:0007669"/>
    <property type="project" value="UniProtKB-KW"/>
</dbReference>
<feature type="domain" description="ABC transporter" evidence="11">
    <location>
        <begin position="854"/>
        <end position="1101"/>
    </location>
</feature>
<comment type="caution">
    <text evidence="12">The sequence shown here is derived from an EMBL/GenBank/DDBJ whole genome shotgun (WGS) entry which is preliminary data.</text>
</comment>
<keyword evidence="4" id="KW-0547">Nucleotide-binding</keyword>
<dbReference type="InterPro" id="IPR013525">
    <property type="entry name" value="ABC2_TM"/>
</dbReference>
<dbReference type="EMBL" id="BEYU01000064">
    <property type="protein sequence ID" value="GBG29729.1"/>
    <property type="molecule type" value="Genomic_DNA"/>
</dbReference>
<evidence type="ECO:0000256" key="8">
    <source>
        <dbReference type="SAM" id="MobiDB-lite"/>
    </source>
</evidence>
<dbReference type="Gene3D" id="1.20.120.720">
    <property type="entry name" value="Myosin VI head, motor domain, U50 subdomain"/>
    <property type="match status" value="1"/>
</dbReference>
<dbReference type="SMART" id="SM00382">
    <property type="entry name" value="AAA"/>
    <property type="match status" value="1"/>
</dbReference>
<comment type="subcellular location">
    <subcellularLocation>
        <location evidence="1">Membrane</location>
        <topology evidence="1">Multi-pass membrane protein</topology>
    </subcellularLocation>
</comment>
<dbReference type="InterPro" id="IPR027417">
    <property type="entry name" value="P-loop_NTPase"/>
</dbReference>
<dbReference type="SUPFAM" id="SSF52540">
    <property type="entry name" value="P-loop containing nucleoside triphosphate hydrolases"/>
    <property type="match status" value="2"/>
</dbReference>
<dbReference type="InterPro" id="IPR011993">
    <property type="entry name" value="PH-like_dom_sf"/>
</dbReference>
<protein>
    <submittedName>
        <fullName evidence="12">ABC transporter G family member 8</fullName>
    </submittedName>
</protein>
<evidence type="ECO:0000259" key="10">
    <source>
        <dbReference type="PROSITE" id="PS50003"/>
    </source>
</evidence>
<dbReference type="Pfam" id="PF19055">
    <property type="entry name" value="ABC2_membrane_7"/>
    <property type="match status" value="1"/>
</dbReference>
<keyword evidence="2" id="KW-0813">Transport</keyword>
<dbReference type="PROSITE" id="PS00211">
    <property type="entry name" value="ABC_TRANSPORTER_1"/>
    <property type="match status" value="1"/>
</dbReference>
<dbReference type="OrthoDB" id="66620at2759"/>
<dbReference type="GO" id="GO:0016459">
    <property type="term" value="C:myosin complex"/>
    <property type="evidence" value="ECO:0007669"/>
    <property type="project" value="InterPro"/>
</dbReference>
<dbReference type="CDD" id="cd00821">
    <property type="entry name" value="PH"/>
    <property type="match status" value="1"/>
</dbReference>
<feature type="region of interest" description="Disordered" evidence="8">
    <location>
        <begin position="1"/>
        <end position="20"/>
    </location>
</feature>
<dbReference type="PANTHER" id="PTHR48041:SF139">
    <property type="entry name" value="PROTEIN SCARLET"/>
    <property type="match status" value="1"/>
</dbReference>